<proteinExistence type="predicted"/>
<reference evidence="1 2" key="1">
    <citation type="submission" date="2020-08" db="EMBL/GenBank/DDBJ databases">
        <title>Genomic Encyclopedia of Type Strains, Phase IV (KMG-IV): sequencing the most valuable type-strain genomes for metagenomic binning, comparative biology and taxonomic classification.</title>
        <authorList>
            <person name="Goeker M."/>
        </authorList>
    </citation>
    <scope>NUCLEOTIDE SEQUENCE [LARGE SCALE GENOMIC DNA]</scope>
    <source>
        <strain evidence="1 2">DSM 4737</strain>
    </source>
</reference>
<sequence>MGYHLTYHQLLDDEFDTMTLRDDFSVPLDIAMLARRDGIPGLKTPKGYLTKLRDTTFSGLIRQIEDHENPKVGELGFMLLQLGEETARSLGSGIGSRSTRCRLTYAQPSDLPTVGALPCAGSRAGYYNCGGPRPDSLRS</sequence>
<keyword evidence="2" id="KW-1185">Reference proteome</keyword>
<dbReference type="Proteomes" id="UP000545037">
    <property type="component" value="Unassembled WGS sequence"/>
</dbReference>
<gene>
    <name evidence="1" type="ORF">GGR13_002700</name>
</gene>
<dbReference type="AlphaFoldDB" id="A0A7W9CKH7"/>
<name>A0A7W9CKH7_9CAUL</name>
<protein>
    <submittedName>
        <fullName evidence="1">Uncharacterized protein</fullName>
    </submittedName>
</protein>
<evidence type="ECO:0000313" key="2">
    <source>
        <dbReference type="Proteomes" id="UP000545037"/>
    </source>
</evidence>
<accession>A0A7W9CKH7</accession>
<dbReference type="EMBL" id="JACHOR010000004">
    <property type="protein sequence ID" value="MBB5747093.1"/>
    <property type="molecule type" value="Genomic_DNA"/>
</dbReference>
<organism evidence="1 2">
    <name type="scientific">Brevundimonas variabilis</name>
    <dbReference type="NCBI Taxonomy" id="74312"/>
    <lineage>
        <taxon>Bacteria</taxon>
        <taxon>Pseudomonadati</taxon>
        <taxon>Pseudomonadota</taxon>
        <taxon>Alphaproteobacteria</taxon>
        <taxon>Caulobacterales</taxon>
        <taxon>Caulobacteraceae</taxon>
        <taxon>Brevundimonas</taxon>
    </lineage>
</organism>
<comment type="caution">
    <text evidence="1">The sequence shown here is derived from an EMBL/GenBank/DDBJ whole genome shotgun (WGS) entry which is preliminary data.</text>
</comment>
<evidence type="ECO:0000313" key="1">
    <source>
        <dbReference type="EMBL" id="MBB5747093.1"/>
    </source>
</evidence>